<keyword evidence="2" id="KW-1185">Reference proteome</keyword>
<protein>
    <submittedName>
        <fullName evidence="1">Uncharacterized protein</fullName>
    </submittedName>
</protein>
<dbReference type="RefSeq" id="WP_267281707.1">
    <property type="nucleotide sequence ID" value="NZ_JAOVZV010000015.1"/>
</dbReference>
<dbReference type="Proteomes" id="UP001070176">
    <property type="component" value="Unassembled WGS sequence"/>
</dbReference>
<organism evidence="1 2">
    <name type="scientific">Chryseobacterium luquanense</name>
    <dbReference type="NCBI Taxonomy" id="2983766"/>
    <lineage>
        <taxon>Bacteria</taxon>
        <taxon>Pseudomonadati</taxon>
        <taxon>Bacteroidota</taxon>
        <taxon>Flavobacteriia</taxon>
        <taxon>Flavobacteriales</taxon>
        <taxon>Weeksellaceae</taxon>
        <taxon>Chryseobacterium group</taxon>
        <taxon>Chryseobacterium</taxon>
    </lineage>
</organism>
<sequence length="291" mass="34724">MENNNNFPINISLQLSFERKFYRYSYNEYTIINGKTHRSELNKILHVTLQAIENGRFEFHIETFNREHRDKELSLSEKDFLAYVARINDEIKVVTDEYAKLKILKDLPVLQEKSKEITKKLSGSYVGRHAENSFKFLNAFYNNGNMVCDDLLKNNQFGLILHKFYGKYNKENNQNHIVRYRNLMNNTVMDIEEQAQLQSIDEKEQLITLSYTGKLSSDKNWEQFYEEMERKQISYNKEKDVPTLNKYEGFILFDSKTKEVLEHNLTLVFSLGENYQKKFIYELKEISYEEA</sequence>
<name>A0ABT3Y538_9FLAO</name>
<accession>A0ABT3Y538</accession>
<evidence type="ECO:0000313" key="2">
    <source>
        <dbReference type="Proteomes" id="UP001070176"/>
    </source>
</evidence>
<evidence type="ECO:0000313" key="1">
    <source>
        <dbReference type="EMBL" id="MCX8533191.1"/>
    </source>
</evidence>
<reference evidence="1" key="1">
    <citation type="submission" date="2022-10" db="EMBL/GenBank/DDBJ databases">
        <title>Chryseobacterium sp. nov., a novel bacterial species.</title>
        <authorList>
            <person name="Cao Y."/>
        </authorList>
    </citation>
    <scope>NUCLEOTIDE SEQUENCE</scope>
    <source>
        <strain evidence="1">KC 927</strain>
    </source>
</reference>
<gene>
    <name evidence="1" type="ORF">OEA66_12595</name>
</gene>
<proteinExistence type="predicted"/>
<dbReference type="EMBL" id="JAOVZV010000015">
    <property type="protein sequence ID" value="MCX8533191.1"/>
    <property type="molecule type" value="Genomic_DNA"/>
</dbReference>
<comment type="caution">
    <text evidence="1">The sequence shown here is derived from an EMBL/GenBank/DDBJ whole genome shotgun (WGS) entry which is preliminary data.</text>
</comment>